<gene>
    <name evidence="2" type="ORF">UXM345_LOCUS33674</name>
</gene>
<dbReference type="PANTHER" id="PTHR21301">
    <property type="entry name" value="REVERSE TRANSCRIPTASE"/>
    <property type="match status" value="1"/>
</dbReference>
<protein>
    <recommendedName>
        <fullName evidence="1">Reverse transcriptase domain-containing protein</fullName>
    </recommendedName>
</protein>
<dbReference type="PROSITE" id="PS50878">
    <property type="entry name" value="RT_POL"/>
    <property type="match status" value="1"/>
</dbReference>
<comment type="caution">
    <text evidence="2">The sequence shown here is derived from an EMBL/GenBank/DDBJ whole genome shotgun (WGS) entry which is preliminary data.</text>
</comment>
<sequence length="217" mass="24922">MNRHLSDENTYQKMRENPRLDVNNAFHKELRRICGGDNATYDRFKMRVAPLPYLYGVIKTHKDGNPSRPIISTVNTVTHLLSSYLCKVLEPLVGTISHAHLKNVDQFYEEVNAVIIHPDMVLASFDVENMYTNVPIDMVCDYLTTYLENFALDFEVWLIIAMIRICIVGTCFQFEDQFYKQIYGLQMGAKLSPIIANIALEIFETNSVGDIVQQSVF</sequence>
<dbReference type="EMBL" id="CAJOBF010011428">
    <property type="protein sequence ID" value="CAF4305868.1"/>
    <property type="molecule type" value="Genomic_DNA"/>
</dbReference>
<evidence type="ECO:0000313" key="2">
    <source>
        <dbReference type="EMBL" id="CAF4305868.1"/>
    </source>
</evidence>
<organism evidence="2 3">
    <name type="scientific">Rotaria magnacalcarata</name>
    <dbReference type="NCBI Taxonomy" id="392030"/>
    <lineage>
        <taxon>Eukaryota</taxon>
        <taxon>Metazoa</taxon>
        <taxon>Spiralia</taxon>
        <taxon>Gnathifera</taxon>
        <taxon>Rotifera</taxon>
        <taxon>Eurotatoria</taxon>
        <taxon>Bdelloidea</taxon>
        <taxon>Philodinida</taxon>
        <taxon>Philodinidae</taxon>
        <taxon>Rotaria</taxon>
    </lineage>
</organism>
<evidence type="ECO:0000259" key="1">
    <source>
        <dbReference type="PROSITE" id="PS50878"/>
    </source>
</evidence>
<feature type="domain" description="Reverse transcriptase" evidence="1">
    <location>
        <begin position="1"/>
        <end position="217"/>
    </location>
</feature>
<name>A0A820IAB2_9BILA</name>
<dbReference type="InterPro" id="IPR000477">
    <property type="entry name" value="RT_dom"/>
</dbReference>
<dbReference type="AlphaFoldDB" id="A0A820IAB2"/>
<dbReference type="PANTHER" id="PTHR21301:SF10">
    <property type="entry name" value="REVERSE TRANSCRIPTASE DOMAIN-CONTAINING PROTEIN"/>
    <property type="match status" value="1"/>
</dbReference>
<accession>A0A820IAB2</accession>
<reference evidence="2" key="1">
    <citation type="submission" date="2021-02" db="EMBL/GenBank/DDBJ databases">
        <authorList>
            <person name="Nowell W R."/>
        </authorList>
    </citation>
    <scope>NUCLEOTIDE SEQUENCE</scope>
</reference>
<proteinExistence type="predicted"/>
<evidence type="ECO:0000313" key="3">
    <source>
        <dbReference type="Proteomes" id="UP000663842"/>
    </source>
</evidence>
<dbReference type="Proteomes" id="UP000663842">
    <property type="component" value="Unassembled WGS sequence"/>
</dbReference>